<protein>
    <submittedName>
        <fullName evidence="1">Uncharacterized protein</fullName>
    </submittedName>
</protein>
<accession>A0ACC2SNN8</accession>
<evidence type="ECO:0000313" key="2">
    <source>
        <dbReference type="Proteomes" id="UP001165960"/>
    </source>
</evidence>
<proteinExistence type="predicted"/>
<comment type="caution">
    <text evidence="1">The sequence shown here is derived from an EMBL/GenBank/DDBJ whole genome shotgun (WGS) entry which is preliminary data.</text>
</comment>
<reference evidence="1" key="1">
    <citation type="submission" date="2022-04" db="EMBL/GenBank/DDBJ databases">
        <title>Genome of the entomopathogenic fungus Entomophthora muscae.</title>
        <authorList>
            <person name="Elya C."/>
            <person name="Lovett B.R."/>
            <person name="Lee E."/>
            <person name="Macias A.M."/>
            <person name="Hajek A.E."/>
            <person name="De Bivort B.L."/>
            <person name="Kasson M.T."/>
            <person name="De Fine Licht H.H."/>
            <person name="Stajich J.E."/>
        </authorList>
    </citation>
    <scope>NUCLEOTIDE SEQUENCE</scope>
    <source>
        <strain evidence="1">Berkeley</strain>
    </source>
</reference>
<dbReference type="Proteomes" id="UP001165960">
    <property type="component" value="Unassembled WGS sequence"/>
</dbReference>
<dbReference type="EMBL" id="QTSX02004611">
    <property type="protein sequence ID" value="KAJ9063866.1"/>
    <property type="molecule type" value="Genomic_DNA"/>
</dbReference>
<name>A0ACC2SNN8_9FUNG</name>
<organism evidence="1 2">
    <name type="scientific">Entomophthora muscae</name>
    <dbReference type="NCBI Taxonomy" id="34485"/>
    <lineage>
        <taxon>Eukaryota</taxon>
        <taxon>Fungi</taxon>
        <taxon>Fungi incertae sedis</taxon>
        <taxon>Zoopagomycota</taxon>
        <taxon>Entomophthoromycotina</taxon>
        <taxon>Entomophthoromycetes</taxon>
        <taxon>Entomophthorales</taxon>
        <taxon>Entomophthoraceae</taxon>
        <taxon>Entomophthora</taxon>
    </lineage>
</organism>
<gene>
    <name evidence="1" type="ORF">DSO57_1036446</name>
</gene>
<evidence type="ECO:0000313" key="1">
    <source>
        <dbReference type="EMBL" id="KAJ9063866.1"/>
    </source>
</evidence>
<sequence length="186" mass="20171">MSAALALMLAFPTNEIGYHTALFFADDIKIQHKDPLELQRGLDILSDWSHANGMSANIAKCGYIPVASGSRSTMLWNNNALPLMKSYTYLGFPHTANGIQVAELATASANKVSASLSMLSGVAHAWSPLVRTTVYHTFFRSQMDYSLPSVVLCKQVCKDTCNNSCLPTTKEGPHSGNGLVHKHFGP</sequence>
<keyword evidence="2" id="KW-1185">Reference proteome</keyword>